<dbReference type="STRING" id="478820.A0A196SDY9"/>
<dbReference type="PANTHER" id="PTHR21229:SF1">
    <property type="entry name" value="GH17801P"/>
    <property type="match status" value="1"/>
</dbReference>
<dbReference type="InterPro" id="IPR009637">
    <property type="entry name" value="GPR107/GPR108-like"/>
</dbReference>
<feature type="chain" id="PRO_5008274562" evidence="7">
    <location>
        <begin position="17"/>
        <end position="476"/>
    </location>
</feature>
<feature type="signal peptide" evidence="7">
    <location>
        <begin position="1"/>
        <end position="16"/>
    </location>
</feature>
<dbReference type="PANTHER" id="PTHR21229">
    <property type="entry name" value="LUNG SEVEN TRANSMEMBRANE RECEPTOR"/>
    <property type="match status" value="1"/>
</dbReference>
<keyword evidence="4 6" id="KW-1133">Transmembrane helix</keyword>
<keyword evidence="5 6" id="KW-0472">Membrane</keyword>
<feature type="transmembrane region" description="Helical" evidence="6">
    <location>
        <begin position="286"/>
        <end position="306"/>
    </location>
</feature>
<feature type="transmembrane region" description="Helical" evidence="6">
    <location>
        <begin position="318"/>
        <end position="339"/>
    </location>
</feature>
<keyword evidence="2 6" id="KW-0812">Transmembrane</keyword>
<dbReference type="EMBL" id="LXWW01000255">
    <property type="protein sequence ID" value="OAO14352.1"/>
    <property type="molecule type" value="Genomic_DNA"/>
</dbReference>
<comment type="caution">
    <text evidence="9">The sequence shown here is derived from an EMBL/GenBank/DDBJ whole genome shotgun (WGS) entry which is preliminary data.</text>
</comment>
<dbReference type="Pfam" id="PF06814">
    <property type="entry name" value="GOST_TM"/>
    <property type="match status" value="1"/>
</dbReference>
<gene>
    <name evidence="9" type="ORF">AV274_3942</name>
</gene>
<evidence type="ECO:0000256" key="4">
    <source>
        <dbReference type="ARBA" id="ARBA00022989"/>
    </source>
</evidence>
<feature type="transmembrane region" description="Helical" evidence="6">
    <location>
        <begin position="360"/>
        <end position="382"/>
    </location>
</feature>
<dbReference type="AlphaFoldDB" id="A0A196SDY9"/>
<dbReference type="GO" id="GO:0016020">
    <property type="term" value="C:membrane"/>
    <property type="evidence" value="ECO:0007669"/>
    <property type="project" value="UniProtKB-SubCell"/>
</dbReference>
<feature type="transmembrane region" description="Helical" evidence="6">
    <location>
        <begin position="251"/>
        <end position="274"/>
    </location>
</feature>
<organism evidence="9 10">
    <name type="scientific">Blastocystis sp. subtype 1 (strain ATCC 50177 / NandII)</name>
    <dbReference type="NCBI Taxonomy" id="478820"/>
    <lineage>
        <taxon>Eukaryota</taxon>
        <taxon>Sar</taxon>
        <taxon>Stramenopiles</taxon>
        <taxon>Bigyra</taxon>
        <taxon>Opalozoa</taxon>
        <taxon>Opalinata</taxon>
        <taxon>Blastocystidae</taxon>
        <taxon>Blastocystis</taxon>
    </lineage>
</organism>
<proteinExistence type="predicted"/>
<evidence type="ECO:0000256" key="1">
    <source>
        <dbReference type="ARBA" id="ARBA00004141"/>
    </source>
</evidence>
<evidence type="ECO:0000259" key="8">
    <source>
        <dbReference type="Pfam" id="PF06814"/>
    </source>
</evidence>
<evidence type="ECO:0000256" key="7">
    <source>
        <dbReference type="SAM" id="SignalP"/>
    </source>
</evidence>
<evidence type="ECO:0000256" key="2">
    <source>
        <dbReference type="ARBA" id="ARBA00022692"/>
    </source>
</evidence>
<feature type="domain" description="GOST seven transmembrane" evidence="8">
    <location>
        <begin position="186"/>
        <end position="424"/>
    </location>
</feature>
<evidence type="ECO:0000313" key="10">
    <source>
        <dbReference type="Proteomes" id="UP000078348"/>
    </source>
</evidence>
<dbReference type="InterPro" id="IPR053937">
    <property type="entry name" value="GOST_TM"/>
</dbReference>
<feature type="transmembrane region" description="Helical" evidence="6">
    <location>
        <begin position="220"/>
        <end position="239"/>
    </location>
</feature>
<sequence>MKGLFVLCSVLVLATATITQFDKLLLNNATFMYQRYYMYDQHFSGGKDASSFIELQLSIQKNDPATVASGVIDGVIMTEAVFNAMGYNNNGVKSFCCDRNAVSQQLCKEEQALLFPQGMEGEYTRISLPVKEEVTRMSLHLTIEKEGLYYVMVGSCQAKTSNIALNGYSEAKNTYGELPATLYGELPFNLVLIGLFSLGLLYWVITCYRHAKSILSVHRIIKYILISCVVECIAFRVNALTLNSKGSSVPALNLLSILTHFTSQGLLRLLLLCIASGSGSVDDAHIISPSFGFFFVTIYSILQTSFELHRNTHTSISIFASSLPVLVETVITFFIISSVTETVQKLTRNNETTKLHSFRVLFVLLGLLSLLIVSLNVLFLLSDMEKLLRSFWKAQWFFLYGFWQACTAFCVFSIMCVWKPSDNSIQYVSHIQLATDENLPSVDDKEARIGIVEGEEEHRVVNEVQGTSYIPMEMEK</sequence>
<feature type="transmembrane region" description="Helical" evidence="6">
    <location>
        <begin position="186"/>
        <end position="208"/>
    </location>
</feature>
<evidence type="ECO:0000256" key="6">
    <source>
        <dbReference type="SAM" id="Phobius"/>
    </source>
</evidence>
<evidence type="ECO:0000313" key="9">
    <source>
        <dbReference type="EMBL" id="OAO14352.1"/>
    </source>
</evidence>
<protein>
    <submittedName>
        <fullName evidence="9">Transmembrane protein</fullName>
    </submittedName>
</protein>
<keyword evidence="10" id="KW-1185">Reference proteome</keyword>
<evidence type="ECO:0000256" key="5">
    <source>
        <dbReference type="ARBA" id="ARBA00023136"/>
    </source>
</evidence>
<dbReference type="GO" id="GO:0005794">
    <property type="term" value="C:Golgi apparatus"/>
    <property type="evidence" value="ECO:0007669"/>
    <property type="project" value="TreeGrafter"/>
</dbReference>
<feature type="transmembrane region" description="Helical" evidence="6">
    <location>
        <begin position="394"/>
        <end position="418"/>
    </location>
</feature>
<evidence type="ECO:0000256" key="3">
    <source>
        <dbReference type="ARBA" id="ARBA00022729"/>
    </source>
</evidence>
<reference evidence="9 10" key="1">
    <citation type="submission" date="2016-05" db="EMBL/GenBank/DDBJ databases">
        <title>Nuclear genome of Blastocystis sp. subtype 1 NandII.</title>
        <authorList>
            <person name="Gentekaki E."/>
            <person name="Curtis B."/>
            <person name="Stairs C."/>
            <person name="Eme L."/>
            <person name="Herman E."/>
            <person name="Klimes V."/>
            <person name="Arias M.C."/>
            <person name="Elias M."/>
            <person name="Hilliou F."/>
            <person name="Klute M."/>
            <person name="Malik S.-B."/>
            <person name="Pightling A."/>
            <person name="Rachubinski R."/>
            <person name="Salas D."/>
            <person name="Schlacht A."/>
            <person name="Suga H."/>
            <person name="Archibald J."/>
            <person name="Ball S.G."/>
            <person name="Clark G."/>
            <person name="Dacks J."/>
            <person name="Van Der Giezen M."/>
            <person name="Tsaousis A."/>
            <person name="Roger A."/>
        </authorList>
    </citation>
    <scope>NUCLEOTIDE SEQUENCE [LARGE SCALE GENOMIC DNA]</scope>
    <source>
        <strain evidence="10">ATCC 50177 / NandII</strain>
    </source>
</reference>
<accession>A0A196SDY9</accession>
<dbReference type="Proteomes" id="UP000078348">
    <property type="component" value="Unassembled WGS sequence"/>
</dbReference>
<name>A0A196SDY9_BLAHN</name>
<comment type="subcellular location">
    <subcellularLocation>
        <location evidence="1">Membrane</location>
        <topology evidence="1">Multi-pass membrane protein</topology>
    </subcellularLocation>
</comment>
<dbReference type="OrthoDB" id="19932at2759"/>
<keyword evidence="3 7" id="KW-0732">Signal</keyword>